<sequence length="151" mass="16945">MSVSVSVDVRIQSWGWVLGLRPGSGVGSGVRVRFWDKRRVGILDQSCGQDSGPGLRLGSWSVIRLGIRFRGQVWGPKSGLGFGTFVEVRIRDIGRGRSRFGIEVGWVSRMGSGFGVGVEFFYWNKYLVRYSRFRTGVRIEIPDRGRGRDLC</sequence>
<reference evidence="1" key="1">
    <citation type="submission" date="2023-07" db="EMBL/GenBank/DDBJ databases">
        <title>draft genome sequence of fig (Ficus carica).</title>
        <authorList>
            <person name="Takahashi T."/>
            <person name="Nishimura K."/>
        </authorList>
    </citation>
    <scope>NUCLEOTIDE SEQUENCE</scope>
</reference>
<dbReference type="Proteomes" id="UP001187192">
    <property type="component" value="Unassembled WGS sequence"/>
</dbReference>
<dbReference type="Gramene" id="FCD_00030464-RA">
    <property type="protein sequence ID" value="FCD_00030464-RA:cds"/>
    <property type="gene ID" value="FCD_00030464"/>
</dbReference>
<protein>
    <submittedName>
        <fullName evidence="1">Uncharacterized protein</fullName>
    </submittedName>
</protein>
<evidence type="ECO:0000313" key="1">
    <source>
        <dbReference type="EMBL" id="GMN64938.1"/>
    </source>
</evidence>
<gene>
    <name evidence="1" type="ORF">TIFTF001_034007</name>
</gene>
<dbReference type="EMBL" id="BTGU01000202">
    <property type="protein sequence ID" value="GMN64938.1"/>
    <property type="molecule type" value="Genomic_DNA"/>
</dbReference>
<proteinExistence type="predicted"/>
<dbReference type="AlphaFoldDB" id="A0AA88J4J8"/>
<evidence type="ECO:0000313" key="2">
    <source>
        <dbReference type="Proteomes" id="UP001187192"/>
    </source>
</evidence>
<comment type="caution">
    <text evidence="1">The sequence shown here is derived from an EMBL/GenBank/DDBJ whole genome shotgun (WGS) entry which is preliminary data.</text>
</comment>
<accession>A0AA88J4J8</accession>
<name>A0AA88J4J8_FICCA</name>
<organism evidence="1 2">
    <name type="scientific">Ficus carica</name>
    <name type="common">Common fig</name>
    <dbReference type="NCBI Taxonomy" id="3494"/>
    <lineage>
        <taxon>Eukaryota</taxon>
        <taxon>Viridiplantae</taxon>
        <taxon>Streptophyta</taxon>
        <taxon>Embryophyta</taxon>
        <taxon>Tracheophyta</taxon>
        <taxon>Spermatophyta</taxon>
        <taxon>Magnoliopsida</taxon>
        <taxon>eudicotyledons</taxon>
        <taxon>Gunneridae</taxon>
        <taxon>Pentapetalae</taxon>
        <taxon>rosids</taxon>
        <taxon>fabids</taxon>
        <taxon>Rosales</taxon>
        <taxon>Moraceae</taxon>
        <taxon>Ficeae</taxon>
        <taxon>Ficus</taxon>
    </lineage>
</organism>
<keyword evidence="2" id="KW-1185">Reference proteome</keyword>